<geneLocation type="mitochondrion" evidence="19"/>
<feature type="domain" description="Cytochrome b/b6 C-terminal region profile" evidence="18">
    <location>
        <begin position="214"/>
        <end position="385"/>
    </location>
</feature>
<evidence type="ECO:0000256" key="4">
    <source>
        <dbReference type="ARBA" id="ARBA00022617"/>
    </source>
</evidence>
<dbReference type="Gene3D" id="1.20.810.10">
    <property type="entry name" value="Cytochrome Bc1 Complex, Chain C"/>
    <property type="match status" value="1"/>
</dbReference>
<keyword evidence="13 16" id="KW-0472">Membrane</keyword>
<organism evidence="19">
    <name type="scientific">Viscum scurruloideum</name>
    <dbReference type="NCBI Taxonomy" id="1664545"/>
    <lineage>
        <taxon>Eukaryota</taxon>
        <taxon>Viridiplantae</taxon>
        <taxon>Streptophyta</taxon>
        <taxon>Embryophyta</taxon>
        <taxon>Tracheophyta</taxon>
        <taxon>Spermatophyta</taxon>
        <taxon>Magnoliopsida</taxon>
        <taxon>eudicotyledons</taxon>
        <taxon>Gunneridae</taxon>
        <taxon>Pentapetalae</taxon>
        <taxon>Santalales</taxon>
        <taxon>Viscaceae</taxon>
        <taxon>Viscum</taxon>
    </lineage>
</organism>
<comment type="cofactor">
    <cofactor evidence="16">
        <name>heme b</name>
        <dbReference type="ChEBI" id="CHEBI:60344"/>
    </cofactor>
    <text evidence="16">Binds 2 heme groups non-covalently.</text>
</comment>
<dbReference type="GO" id="GO:0005743">
    <property type="term" value="C:mitochondrial inner membrane"/>
    <property type="evidence" value="ECO:0007669"/>
    <property type="project" value="UniProtKB-SubCell"/>
</dbReference>
<evidence type="ECO:0000259" key="17">
    <source>
        <dbReference type="PROSITE" id="PS51002"/>
    </source>
</evidence>
<dbReference type="InterPro" id="IPR036150">
    <property type="entry name" value="Cyt_b/b6_C_sf"/>
</dbReference>
<comment type="function">
    <text evidence="16">Component of the ubiquinol-cytochrome c reductase complex (complex III or cytochrome b-c1 complex) that is part of the mitochondrial respiratory chain. The b-c1 complex mediates electron transfer from ubiquinol to cytochrome c. Contributes to the generation of a proton gradient across the mitochondrial membrane that is then used for ATP synthesis.</text>
</comment>
<keyword evidence="5 16" id="KW-0679">Respiratory chain</keyword>
<dbReference type="GO" id="GO:0046872">
    <property type="term" value="F:metal ion binding"/>
    <property type="evidence" value="ECO:0007669"/>
    <property type="project" value="UniProtKB-UniRule"/>
</dbReference>
<keyword evidence="10 16" id="KW-1133">Transmembrane helix</keyword>
<evidence type="ECO:0000256" key="7">
    <source>
        <dbReference type="ARBA" id="ARBA00022723"/>
    </source>
</evidence>
<evidence type="ECO:0000256" key="3">
    <source>
        <dbReference type="ARBA" id="ARBA00022448"/>
    </source>
</evidence>
<sequence>MRQRFSMLKQPVISTLHQHLIAYPTPVNLSYSWGLGPLAGFCLVLQLVSGVLLSMHHTPNVDLAFSCVETLMRDVAGGWFLRYLHSNGASMFLLVVHLHLFRGLYHASFSSPREWVRGFGVLLLLLLIGTAFPGYVLPWGQMSFWGATVITSIASAIPVVGNTIVSWLWGGFSVDNPTLTRFYSLHLVLPFLIVGSTLIHLASLHQFGSNNPLGVYSEMDKIASFPYFYVKDLVGLVACSLGLALVVFFDPHLLLHPDNSITANPMPTPTHIVPEWYFLPLYALLRSIPSKAGGVAAIALVFLSLFSLAFCPMAVRSSSFRPVAQGLFWLLFSDLLLLGWIGCQPVEYPYVPIGQMTPLAFLCIAITPSLPGLVGELDCSLAAYGPDIDHPRVGLVFQRTSVWLQER</sequence>
<keyword evidence="3 16" id="KW-0813">Transport</keyword>
<evidence type="ECO:0000256" key="1">
    <source>
        <dbReference type="ARBA" id="ARBA00004448"/>
    </source>
</evidence>
<feature type="binding site" description="axial binding residue" evidence="15">
    <location>
        <position position="85"/>
    </location>
    <ligand>
        <name>heme b</name>
        <dbReference type="ChEBI" id="CHEBI:60344"/>
        <label>b562</label>
    </ligand>
    <ligandPart>
        <name>Fe</name>
        <dbReference type="ChEBI" id="CHEBI:18248"/>
    </ligandPart>
</feature>
<dbReference type="GO" id="GO:0006122">
    <property type="term" value="P:mitochondrial electron transport, ubiquinol to cytochrome c"/>
    <property type="evidence" value="ECO:0007669"/>
    <property type="project" value="TreeGrafter"/>
</dbReference>
<feature type="transmembrane region" description="Helical" evidence="16">
    <location>
        <begin position="225"/>
        <end position="249"/>
    </location>
</feature>
<keyword evidence="4 15" id="KW-0349">Heme</keyword>
<dbReference type="CDD" id="cd00284">
    <property type="entry name" value="Cytochrome_b_N"/>
    <property type="match status" value="1"/>
</dbReference>
<dbReference type="SUPFAM" id="SSF81648">
    <property type="entry name" value="a domain/subunit of cytochrome bc1 complex (Ubiquinol-cytochrome c reductase)"/>
    <property type="match status" value="1"/>
</dbReference>
<comment type="similarity">
    <text evidence="16">Belongs to the cytochrome b family.</text>
</comment>
<feature type="transmembrane region" description="Helical" evidence="16">
    <location>
        <begin position="292"/>
        <end position="311"/>
    </location>
</feature>
<evidence type="ECO:0000256" key="2">
    <source>
        <dbReference type="ARBA" id="ARBA00013531"/>
    </source>
</evidence>
<dbReference type="PROSITE" id="PS51002">
    <property type="entry name" value="CYTB_NTER"/>
    <property type="match status" value="1"/>
</dbReference>
<name>A0A0H3WGV0_9MAGN</name>
<keyword evidence="9 16" id="KW-0249">Electron transport</keyword>
<dbReference type="PANTHER" id="PTHR19271:SF16">
    <property type="entry name" value="CYTOCHROME B"/>
    <property type="match status" value="1"/>
</dbReference>
<evidence type="ECO:0000256" key="6">
    <source>
        <dbReference type="ARBA" id="ARBA00022692"/>
    </source>
</evidence>
<reference evidence="19" key="1">
    <citation type="journal article" date="2015" name="Proc. Natl. Acad. Sci. U.S.A.">
        <title>Miniaturized mitogenome of the parasitic plant Viscum scurruloideum is extremely divergent and dynamic and has lost all nad genes.</title>
        <authorList>
            <person name="Skippington E."/>
            <person name="Barkman T.J."/>
            <person name="Rice D.W."/>
            <person name="Palmer J.D."/>
        </authorList>
    </citation>
    <scope>NUCLEOTIDE SEQUENCE</scope>
</reference>
<dbReference type="GO" id="GO:0008121">
    <property type="term" value="F:quinol-cytochrome-c reductase activity"/>
    <property type="evidence" value="ECO:0007669"/>
    <property type="project" value="InterPro"/>
</dbReference>
<evidence type="ECO:0000256" key="11">
    <source>
        <dbReference type="ARBA" id="ARBA00023004"/>
    </source>
</evidence>
<evidence type="ECO:0000259" key="18">
    <source>
        <dbReference type="PROSITE" id="PS51003"/>
    </source>
</evidence>
<gene>
    <name evidence="19" type="primary">cob</name>
</gene>
<evidence type="ECO:0000256" key="15">
    <source>
        <dbReference type="PIRSR" id="PIRSR038885-2"/>
    </source>
</evidence>
<feature type="transmembrane region" description="Helical" evidence="16">
    <location>
        <begin position="182"/>
        <end position="204"/>
    </location>
</feature>
<feature type="domain" description="Cytochrome b/b6 N-terminal region profile" evidence="17">
    <location>
        <begin position="1"/>
        <end position="213"/>
    </location>
</feature>
<dbReference type="PROSITE" id="PS51003">
    <property type="entry name" value="CYTB_CTER"/>
    <property type="match status" value="1"/>
</dbReference>
<dbReference type="CDD" id="cd00290">
    <property type="entry name" value="cytochrome_b_C"/>
    <property type="match status" value="1"/>
</dbReference>
<dbReference type="Pfam" id="PF00032">
    <property type="entry name" value="Cytochrom_B_C"/>
    <property type="match status" value="1"/>
</dbReference>
<dbReference type="GO" id="GO:0016491">
    <property type="term" value="F:oxidoreductase activity"/>
    <property type="evidence" value="ECO:0007669"/>
    <property type="project" value="UniProtKB-UniRule"/>
</dbReference>
<dbReference type="AlphaFoldDB" id="A0A0H3WGV0"/>
<dbReference type="InterPro" id="IPR048260">
    <property type="entry name" value="Cytochrome_b_C_euk/bac"/>
</dbReference>
<evidence type="ECO:0000256" key="5">
    <source>
        <dbReference type="ARBA" id="ARBA00022660"/>
    </source>
</evidence>
<dbReference type="InterPro" id="IPR016174">
    <property type="entry name" value="Di-haem_cyt_TM"/>
</dbReference>
<evidence type="ECO:0000256" key="13">
    <source>
        <dbReference type="ARBA" id="ARBA00023136"/>
    </source>
</evidence>
<proteinExistence type="inferred from homology"/>
<dbReference type="InterPro" id="IPR005797">
    <property type="entry name" value="Cyt_b/b6_N"/>
</dbReference>
<dbReference type="InterPro" id="IPR048259">
    <property type="entry name" value="Cytochrome_b_N_euk/bac"/>
</dbReference>
<keyword evidence="11 15" id="KW-0408">Iron</keyword>
<evidence type="ECO:0000256" key="12">
    <source>
        <dbReference type="ARBA" id="ARBA00023128"/>
    </source>
</evidence>
<evidence type="ECO:0000256" key="16">
    <source>
        <dbReference type="RuleBase" id="RU362117"/>
    </source>
</evidence>
<dbReference type="InterPro" id="IPR005798">
    <property type="entry name" value="Cyt_b/b6_C"/>
</dbReference>
<comment type="cofactor">
    <cofactor evidence="15">
        <name>heme</name>
        <dbReference type="ChEBI" id="CHEBI:30413"/>
    </cofactor>
    <text evidence="15">Binds 2 heme groups non-covalently.</text>
</comment>
<evidence type="ECO:0000256" key="10">
    <source>
        <dbReference type="ARBA" id="ARBA00022989"/>
    </source>
</evidence>
<dbReference type="EMBL" id="KT022222">
    <property type="protein sequence ID" value="AKL79256.1"/>
    <property type="molecule type" value="Genomic_DNA"/>
</dbReference>
<dbReference type="Pfam" id="PF00033">
    <property type="entry name" value="Cytochrome_B"/>
    <property type="match status" value="1"/>
</dbReference>
<keyword evidence="12 16" id="KW-0496">Mitochondrion</keyword>
<keyword evidence="8" id="KW-0999">Mitochondrion inner membrane</keyword>
<evidence type="ECO:0000256" key="14">
    <source>
        <dbReference type="PIRSR" id="PIRSR038885-1"/>
    </source>
</evidence>
<protein>
    <recommendedName>
        <fullName evidence="2 16">Cytochrome b</fullName>
    </recommendedName>
</protein>
<evidence type="ECO:0000256" key="9">
    <source>
        <dbReference type="ARBA" id="ARBA00022982"/>
    </source>
</evidence>
<dbReference type="PANTHER" id="PTHR19271">
    <property type="entry name" value="CYTOCHROME B"/>
    <property type="match status" value="1"/>
</dbReference>
<dbReference type="PIRSF" id="PIRSF038885">
    <property type="entry name" value="COB"/>
    <property type="match status" value="1"/>
</dbReference>
<feature type="transmembrane region" description="Helical" evidence="16">
    <location>
        <begin position="323"/>
        <end position="342"/>
    </location>
</feature>
<dbReference type="GO" id="GO:0045275">
    <property type="term" value="C:respiratory chain complex III"/>
    <property type="evidence" value="ECO:0007669"/>
    <property type="project" value="InterPro"/>
</dbReference>
<accession>A0A0H3WGV0</accession>
<feature type="transmembrane region" description="Helical" evidence="16">
    <location>
        <begin position="115"/>
        <end position="137"/>
    </location>
</feature>
<dbReference type="InterPro" id="IPR027387">
    <property type="entry name" value="Cytb/b6-like_sf"/>
</dbReference>
<evidence type="ECO:0000313" key="19">
    <source>
        <dbReference type="EMBL" id="AKL79256.1"/>
    </source>
</evidence>
<comment type="subcellular location">
    <subcellularLocation>
        <location evidence="1">Mitochondrion inner membrane</location>
        <topology evidence="1">Multi-pass membrane protein</topology>
    </subcellularLocation>
</comment>
<feature type="binding site" description="axial binding residue" evidence="15">
    <location>
        <position position="186"/>
    </location>
    <ligand>
        <name>heme b</name>
        <dbReference type="ChEBI" id="CHEBI:60344"/>
        <label>b562</label>
    </ligand>
    <ligandPart>
        <name>Fe</name>
        <dbReference type="ChEBI" id="CHEBI:18248"/>
    </ligandPart>
</feature>
<dbReference type="InterPro" id="IPR030689">
    <property type="entry name" value="Cytochrome_b"/>
</dbReference>
<feature type="binding site" description="axial binding residue" evidence="15">
    <location>
        <position position="99"/>
    </location>
    <ligand>
        <name>heme b</name>
        <dbReference type="ChEBI" id="CHEBI:60344"/>
        <label>b566</label>
    </ligand>
    <ligandPart>
        <name>Fe</name>
        <dbReference type="ChEBI" id="CHEBI:18248"/>
    </ligandPart>
</feature>
<feature type="binding site" description="axial binding residue" evidence="15">
    <location>
        <position position="200"/>
    </location>
    <ligand>
        <name>heme b</name>
        <dbReference type="ChEBI" id="CHEBI:60344"/>
        <label>b566</label>
    </ligand>
    <ligandPart>
        <name>Fe</name>
        <dbReference type="ChEBI" id="CHEBI:18248"/>
    </ligandPart>
</feature>
<keyword evidence="6 16" id="KW-0812">Transmembrane</keyword>
<dbReference type="SUPFAM" id="SSF81342">
    <property type="entry name" value="Transmembrane di-heme cytochromes"/>
    <property type="match status" value="1"/>
</dbReference>
<evidence type="ECO:0000256" key="8">
    <source>
        <dbReference type="ARBA" id="ARBA00022792"/>
    </source>
</evidence>
<feature type="transmembrane region" description="Helical" evidence="16">
    <location>
        <begin position="144"/>
        <end position="170"/>
    </location>
</feature>
<keyword evidence="7 15" id="KW-0479">Metal-binding</keyword>
<feature type="binding site" evidence="14">
    <location>
        <position position="205"/>
    </location>
    <ligand>
        <name>a ubiquinone</name>
        <dbReference type="ChEBI" id="CHEBI:16389"/>
    </ligand>
</feature>